<dbReference type="Pfam" id="PF11174">
    <property type="entry name" value="DUF2970"/>
    <property type="match status" value="1"/>
</dbReference>
<organism evidence="2 3">
    <name type="scientific">Hydrogenophaga laconesensis</name>
    <dbReference type="NCBI Taxonomy" id="1805971"/>
    <lineage>
        <taxon>Bacteria</taxon>
        <taxon>Pseudomonadati</taxon>
        <taxon>Pseudomonadota</taxon>
        <taxon>Betaproteobacteria</taxon>
        <taxon>Burkholderiales</taxon>
        <taxon>Comamonadaceae</taxon>
        <taxon>Hydrogenophaga</taxon>
    </lineage>
</organism>
<gene>
    <name evidence="2" type="ORF">J2X09_002750</name>
</gene>
<feature type="transmembrane region" description="Helical" evidence="1">
    <location>
        <begin position="44"/>
        <end position="69"/>
    </location>
</feature>
<reference evidence="2 3" key="1">
    <citation type="submission" date="2023-07" db="EMBL/GenBank/DDBJ databases">
        <title>Sorghum-associated microbial communities from plants grown in Nebraska, USA.</title>
        <authorList>
            <person name="Schachtman D."/>
        </authorList>
    </citation>
    <scope>NUCLEOTIDE SEQUENCE [LARGE SCALE GENOMIC DNA]</scope>
    <source>
        <strain evidence="2 3">BE240</strain>
    </source>
</reference>
<keyword evidence="1" id="KW-1133">Transmembrane helix</keyword>
<dbReference type="InterPro" id="IPR021344">
    <property type="entry name" value="DUF2970"/>
</dbReference>
<evidence type="ECO:0000256" key="1">
    <source>
        <dbReference type="SAM" id="Phobius"/>
    </source>
</evidence>
<dbReference type="RefSeq" id="WP_204734092.1">
    <property type="nucleotide sequence ID" value="NZ_JAVDWE010000007.1"/>
</dbReference>
<name>A0ABU1VC04_9BURK</name>
<dbReference type="Proteomes" id="UP001265550">
    <property type="component" value="Unassembled WGS sequence"/>
</dbReference>
<proteinExistence type="predicted"/>
<keyword evidence="1" id="KW-0812">Transmembrane</keyword>
<evidence type="ECO:0000313" key="3">
    <source>
        <dbReference type="Proteomes" id="UP001265550"/>
    </source>
</evidence>
<evidence type="ECO:0008006" key="4">
    <source>
        <dbReference type="Google" id="ProtNLM"/>
    </source>
</evidence>
<dbReference type="EMBL" id="JAVDWE010000007">
    <property type="protein sequence ID" value="MDR7095006.1"/>
    <property type="molecule type" value="Genomic_DNA"/>
</dbReference>
<accession>A0ABU1VC04</accession>
<keyword evidence="1" id="KW-0472">Membrane</keyword>
<evidence type="ECO:0000313" key="2">
    <source>
        <dbReference type="EMBL" id="MDR7095006.1"/>
    </source>
</evidence>
<sequence>MNTPTPVHQRKGSFIDTVKAVAWGFIGVRRNADYQKDIAKLNPLHLLAVGVGMAFLFVLGLILLVNWVAG</sequence>
<protein>
    <recommendedName>
        <fullName evidence="4">DUF2970 domain-containing protein</fullName>
    </recommendedName>
</protein>
<comment type="caution">
    <text evidence="2">The sequence shown here is derived from an EMBL/GenBank/DDBJ whole genome shotgun (WGS) entry which is preliminary data.</text>
</comment>
<keyword evidence="3" id="KW-1185">Reference proteome</keyword>